<reference evidence="3 4" key="1">
    <citation type="submission" date="2022-04" db="EMBL/GenBank/DDBJ databases">
        <title>Hymenobacter sp. isolated from the air.</title>
        <authorList>
            <person name="Won M."/>
            <person name="Lee C.-M."/>
            <person name="Woen H.-Y."/>
            <person name="Kwon S.-W."/>
        </authorList>
    </citation>
    <scope>NUCLEOTIDE SEQUENCE [LARGE SCALE GENOMIC DNA]</scope>
    <source>
        <strain evidence="4">5116 S-27</strain>
    </source>
</reference>
<dbReference type="Proteomes" id="UP000831785">
    <property type="component" value="Chromosome"/>
</dbReference>
<keyword evidence="4" id="KW-1185">Reference proteome</keyword>
<feature type="signal peptide" evidence="1">
    <location>
        <begin position="1"/>
        <end position="23"/>
    </location>
</feature>
<dbReference type="Pfam" id="PF18962">
    <property type="entry name" value="Por_Secre_tail"/>
    <property type="match status" value="1"/>
</dbReference>
<protein>
    <submittedName>
        <fullName evidence="3">T9SS type A sorting domain-containing protein</fullName>
    </submittedName>
</protein>
<name>A0ABY4FC27_9BACT</name>
<dbReference type="InterPro" id="IPR026444">
    <property type="entry name" value="Secre_tail"/>
</dbReference>
<dbReference type="NCBIfam" id="TIGR04183">
    <property type="entry name" value="Por_Secre_tail"/>
    <property type="match status" value="1"/>
</dbReference>
<feature type="domain" description="Secretion system C-terminal sorting" evidence="2">
    <location>
        <begin position="744"/>
        <end position="820"/>
    </location>
</feature>
<proteinExistence type="predicted"/>
<evidence type="ECO:0000256" key="1">
    <source>
        <dbReference type="SAM" id="SignalP"/>
    </source>
</evidence>
<keyword evidence="1" id="KW-0732">Signal</keyword>
<evidence type="ECO:0000313" key="4">
    <source>
        <dbReference type="Proteomes" id="UP000831785"/>
    </source>
</evidence>
<feature type="chain" id="PRO_5047547747" evidence="1">
    <location>
        <begin position="24"/>
        <end position="821"/>
    </location>
</feature>
<sequence length="821" mass="88807">MKKTALGCLLGLSLLGSSTPTWAQAPVSCGAVNPTDMVGNFAAWDWETAPSDPNYCKIWAIRTTNQAQGVSHGAPWERATGKLQRIAYDRDYTRAKGWELLRMNLGAQSPVAVPYVILYNKYTGMIRTYFWLNNRTYQNGAVITMSHSSVNGTGSTGVLAMTNTQLVAADKYLATNNYTDEMISYVAKMTSQEGWIVGEFSATYDPHFANSRYSGNSLDFNIFGTVSSDITLGGSLSFKTDAQEGYALAGPKTQMVQNDPSDPTRLKKFLATGKRVLGSVSADDADKFLNKVHEGGLKLAASSNSKASNTGLSIANATRPANQGGGLRKTVGTVLGAASVVSSAFGIIGQIVGAIWPADEATAPSEPAFTPTISEGSISMSGSITTTYPLMGVSIQVPGTPHNANDRSTQPYYNNPLGVFTIKNTPVLNKMQYTYYAGYDTSYDPCGANGQDGNCMSTGHYRDRREAMDSYQVQNDLVGAFNKPAGLELVSAQAALVGELAGPLFEHSYEYHEDNGAGVTQDGVYHNYMDWQFNSDILEITRLDVPGQPNMFQTKFVDISCFKNMAFTVKRGTKVFVRVKAELKRQGTTDDSPVIYFVQDYAVQVNTSGVTATNPRYPNAAYPADPPFSNLLAGQPEYWQSLNDPTYTWPGTYQAMGDLTASGLVDHANTTTPTYYMGYSVSLLPGFGVTPGTNFVAGGVFQNNCGNSLVEVNVQNSLYNLNAYRPMVLAATETNPVRSEGFVVYPNPTRGKITVETNVLAASGPITLTLYDLYGRTLREIKDIPAGSTAYQLDLQGQPVGVYLLKMRTPTKSVSQKVVVE</sequence>
<evidence type="ECO:0000313" key="3">
    <source>
        <dbReference type="EMBL" id="UOQ54094.1"/>
    </source>
</evidence>
<dbReference type="RefSeq" id="WP_244720352.1">
    <property type="nucleotide sequence ID" value="NZ_CP095049.1"/>
</dbReference>
<organism evidence="3 4">
    <name type="scientific">Hymenobacter cellulosivorans</name>
    <dbReference type="NCBI Taxonomy" id="2932249"/>
    <lineage>
        <taxon>Bacteria</taxon>
        <taxon>Pseudomonadati</taxon>
        <taxon>Bacteroidota</taxon>
        <taxon>Cytophagia</taxon>
        <taxon>Cytophagales</taxon>
        <taxon>Hymenobacteraceae</taxon>
        <taxon>Hymenobacter</taxon>
    </lineage>
</organism>
<accession>A0ABY4FC27</accession>
<gene>
    <name evidence="3" type="ORF">MUN80_04855</name>
</gene>
<dbReference type="EMBL" id="CP095049">
    <property type="protein sequence ID" value="UOQ54094.1"/>
    <property type="molecule type" value="Genomic_DNA"/>
</dbReference>
<evidence type="ECO:0000259" key="2">
    <source>
        <dbReference type="Pfam" id="PF18962"/>
    </source>
</evidence>